<sequence length="141" mass="14937">MAEGLVDGAAFAVDASLIAADANKQPSAAGSDEVDWKTIAGMRRSVREYLDTLDEAAWGAASETVPKFISKSDPAAQCPERLAADSAYGSAEMLGWLVNARAIEPDIPVFDKSARPMGRSRGKTSPTINKTTFTSARLARC</sequence>
<dbReference type="STRING" id="1274631.LMTR13_23940"/>
<protein>
    <submittedName>
        <fullName evidence="1">Uncharacterized protein</fullName>
    </submittedName>
</protein>
<dbReference type="Proteomes" id="UP000092839">
    <property type="component" value="Chromosome"/>
</dbReference>
<evidence type="ECO:0000313" key="1">
    <source>
        <dbReference type="EMBL" id="ANW02763.1"/>
    </source>
</evidence>
<dbReference type="KEGG" id="bic:LMTR13_23940"/>
<reference evidence="1 2" key="1">
    <citation type="submission" date="2016-07" db="EMBL/GenBank/DDBJ databases">
        <title>Complete genome sequence of Bradyrhizobium icense LMTR 13T, a potential inoculant strain isolated from lima bean (Phaseolus lunatus) in Peru.</title>
        <authorList>
            <person name="Ormeno-Orrillo E."/>
            <person name="Duran D."/>
            <person name="Rogel M.A."/>
            <person name="Rey L."/>
            <person name="Imperial J."/>
            <person name="Ruiz-Argueso T."/>
            <person name="Martinez-Romero E."/>
        </authorList>
    </citation>
    <scope>NUCLEOTIDE SEQUENCE [LARGE SCALE GENOMIC DNA]</scope>
    <source>
        <strain evidence="1 2">LMTR 13</strain>
    </source>
</reference>
<dbReference type="EMBL" id="CP016428">
    <property type="protein sequence ID" value="ANW02763.1"/>
    <property type="molecule type" value="Genomic_DNA"/>
</dbReference>
<keyword evidence="2" id="KW-1185">Reference proteome</keyword>
<accession>A0A1B1UJD0</accession>
<gene>
    <name evidence="1" type="ORF">LMTR13_23940</name>
</gene>
<evidence type="ECO:0000313" key="2">
    <source>
        <dbReference type="Proteomes" id="UP000092839"/>
    </source>
</evidence>
<name>A0A1B1UJD0_9BRAD</name>
<organism evidence="1 2">
    <name type="scientific">Bradyrhizobium icense</name>
    <dbReference type="NCBI Taxonomy" id="1274631"/>
    <lineage>
        <taxon>Bacteria</taxon>
        <taxon>Pseudomonadati</taxon>
        <taxon>Pseudomonadota</taxon>
        <taxon>Alphaproteobacteria</taxon>
        <taxon>Hyphomicrobiales</taxon>
        <taxon>Nitrobacteraceae</taxon>
        <taxon>Bradyrhizobium</taxon>
    </lineage>
</organism>
<proteinExistence type="predicted"/>
<dbReference type="AlphaFoldDB" id="A0A1B1UJD0"/>